<comment type="caution">
    <text evidence="2">The sequence shown here is derived from an EMBL/GenBank/DDBJ whole genome shotgun (WGS) entry which is preliminary data.</text>
</comment>
<dbReference type="SUPFAM" id="SSF47413">
    <property type="entry name" value="lambda repressor-like DNA-binding domains"/>
    <property type="match status" value="1"/>
</dbReference>
<sequence>MSLLEKIYQEYGITQYRLSQFSGISQTTLQTSKKKALKNIQFGIILAIAKIENMTLDEVYEDLIRFIKEINLEKLQILFSEFGFNGEMMLEELEENGSTSLSMEYDETPDLMESINSQTDFKAYLSPSTDKIIIERV</sequence>
<dbReference type="RefSeq" id="WP_322808618.1">
    <property type="nucleotide sequence ID" value="NZ_JAVBVO010000003.1"/>
</dbReference>
<dbReference type="Gene3D" id="1.10.260.40">
    <property type="entry name" value="lambda repressor-like DNA-binding domains"/>
    <property type="match status" value="1"/>
</dbReference>
<gene>
    <name evidence="2" type="ORF">RAK27_05140</name>
</gene>
<organism evidence="2 3">
    <name type="scientific">Carnobacterium maltaromaticum</name>
    <name type="common">Carnobacterium piscicola</name>
    <dbReference type="NCBI Taxonomy" id="2751"/>
    <lineage>
        <taxon>Bacteria</taxon>
        <taxon>Bacillati</taxon>
        <taxon>Bacillota</taxon>
        <taxon>Bacilli</taxon>
        <taxon>Lactobacillales</taxon>
        <taxon>Carnobacteriaceae</taxon>
        <taxon>Carnobacterium</taxon>
    </lineage>
</organism>
<evidence type="ECO:0000313" key="2">
    <source>
        <dbReference type="EMBL" id="MDZ5758037.1"/>
    </source>
</evidence>
<dbReference type="Pfam" id="PF13443">
    <property type="entry name" value="HTH_26"/>
    <property type="match status" value="1"/>
</dbReference>
<dbReference type="InterPro" id="IPR001387">
    <property type="entry name" value="Cro/C1-type_HTH"/>
</dbReference>
<name>A0AAW9K2S8_CARML</name>
<protein>
    <submittedName>
        <fullName evidence="2">Helix-turn-helix domain-containing protein</fullName>
    </submittedName>
</protein>
<dbReference type="Proteomes" id="UP001290462">
    <property type="component" value="Unassembled WGS sequence"/>
</dbReference>
<dbReference type="InterPro" id="IPR010982">
    <property type="entry name" value="Lambda_DNA-bd_dom_sf"/>
</dbReference>
<dbReference type="AlphaFoldDB" id="A0AAW9K2S8"/>
<proteinExistence type="predicted"/>
<reference evidence="2" key="1">
    <citation type="submission" date="2023-08" db="EMBL/GenBank/DDBJ databases">
        <title>Genomic characterization of piscicolin 126 produced by Carnobacterium maltaromaticum CM22 strain isolated from salmon (Salmo salar).</title>
        <authorList>
            <person name="Gonzalez-Gragera E."/>
            <person name="Garcia-Lopez J.D."/>
            <person name="Teso-Perez C."/>
            <person name="Gimenez-Hernandez I."/>
            <person name="Peralta-Sanchez J.M."/>
            <person name="Valdivia E."/>
            <person name="Montalban-Lopez M."/>
            <person name="Martin-Platero A.M."/>
            <person name="Banos A."/>
            <person name="Martinez-Bueno M."/>
        </authorList>
    </citation>
    <scope>NUCLEOTIDE SEQUENCE</scope>
    <source>
        <strain evidence="2">CM22</strain>
    </source>
</reference>
<evidence type="ECO:0000313" key="3">
    <source>
        <dbReference type="Proteomes" id="UP001290462"/>
    </source>
</evidence>
<feature type="domain" description="HTH cro/C1-type" evidence="1">
    <location>
        <begin position="4"/>
        <end position="61"/>
    </location>
</feature>
<evidence type="ECO:0000259" key="1">
    <source>
        <dbReference type="Pfam" id="PF13443"/>
    </source>
</evidence>
<dbReference type="EMBL" id="JAVBVO010000003">
    <property type="protein sequence ID" value="MDZ5758037.1"/>
    <property type="molecule type" value="Genomic_DNA"/>
</dbReference>
<dbReference type="GO" id="GO:0003677">
    <property type="term" value="F:DNA binding"/>
    <property type="evidence" value="ECO:0007669"/>
    <property type="project" value="InterPro"/>
</dbReference>
<accession>A0AAW9K2S8</accession>